<evidence type="ECO:0000313" key="3">
    <source>
        <dbReference type="Proteomes" id="UP000286137"/>
    </source>
</evidence>
<dbReference type="EMBL" id="QRTJ01000007">
    <property type="protein sequence ID" value="RGQ69847.1"/>
    <property type="molecule type" value="Genomic_DNA"/>
</dbReference>
<dbReference type="Proteomes" id="UP001297370">
    <property type="component" value="Unassembled WGS sequence"/>
</dbReference>
<organism evidence="2 3">
    <name type="scientific">Mediterraneibacter gnavus</name>
    <name type="common">Ruminococcus gnavus</name>
    <dbReference type="NCBI Taxonomy" id="33038"/>
    <lineage>
        <taxon>Bacteria</taxon>
        <taxon>Bacillati</taxon>
        <taxon>Bacillota</taxon>
        <taxon>Clostridia</taxon>
        <taxon>Lachnospirales</taxon>
        <taxon>Lachnospiraceae</taxon>
        <taxon>Mediterraneibacter</taxon>
    </lineage>
</organism>
<sequence length="66" mass="7932">MAWANKMFYAFELKNGEFCIVSTDKKQMARWYALDYLKDKPQLTDKGYKAVVSDDYYFTPAFRKKR</sequence>
<dbReference type="Proteomes" id="UP000286137">
    <property type="component" value="Unassembled WGS sequence"/>
</dbReference>
<reference evidence="1" key="2">
    <citation type="submission" date="2021-10" db="EMBL/GenBank/DDBJ databases">
        <title>Collection of gut derived symbiotic bacterial strains cultured from healthy donors.</title>
        <authorList>
            <person name="Lin H."/>
            <person name="Littmann E."/>
            <person name="Claire K."/>
            <person name="Pamer E."/>
        </authorList>
    </citation>
    <scope>NUCLEOTIDE SEQUENCE</scope>
    <source>
        <strain evidence="1">MSK.23.18</strain>
    </source>
</reference>
<reference evidence="2 3" key="1">
    <citation type="submission" date="2018-08" db="EMBL/GenBank/DDBJ databases">
        <title>A genome reference for cultivated species of the human gut microbiota.</title>
        <authorList>
            <person name="Zou Y."/>
            <person name="Xue W."/>
            <person name="Luo G."/>
        </authorList>
    </citation>
    <scope>NUCLEOTIDE SEQUENCE [LARGE SCALE GENOMIC DNA]</scope>
    <source>
        <strain evidence="2 3">AF27-4BH</strain>
    </source>
</reference>
<name>A0A412C8P6_MEDGN</name>
<dbReference type="RefSeq" id="WP_118013491.1">
    <property type="nucleotide sequence ID" value="NZ_JAAIQY010000006.1"/>
</dbReference>
<comment type="caution">
    <text evidence="2">The sequence shown here is derived from an EMBL/GenBank/DDBJ whole genome shotgun (WGS) entry which is preliminary data.</text>
</comment>
<proteinExistence type="predicted"/>
<gene>
    <name evidence="2" type="ORF">DWY88_05710</name>
    <name evidence="1" type="ORF">LIQ08_02770</name>
</gene>
<dbReference type="AlphaFoldDB" id="A0A412C8P6"/>
<protein>
    <submittedName>
        <fullName evidence="2">Uncharacterized protein</fullName>
    </submittedName>
</protein>
<accession>A0A412C8P6</accession>
<dbReference type="EMBL" id="JAJBOM010000002">
    <property type="protein sequence ID" value="MCB5618090.1"/>
    <property type="molecule type" value="Genomic_DNA"/>
</dbReference>
<evidence type="ECO:0000313" key="1">
    <source>
        <dbReference type="EMBL" id="MCB5618090.1"/>
    </source>
</evidence>
<evidence type="ECO:0000313" key="2">
    <source>
        <dbReference type="EMBL" id="RGQ69847.1"/>
    </source>
</evidence>